<dbReference type="EMBL" id="AECS01000001">
    <property type="protein sequence ID" value="EFQ05088.1"/>
    <property type="molecule type" value="Genomic_DNA"/>
</dbReference>
<name>E2Z9A9_9FIRM</name>
<dbReference type="Proteomes" id="UP000003195">
    <property type="component" value="Unassembled WGS sequence"/>
</dbReference>
<proteinExistence type="predicted"/>
<feature type="domain" description="SLH" evidence="3">
    <location>
        <begin position="23"/>
        <end position="86"/>
    </location>
</feature>
<evidence type="ECO:0000256" key="1">
    <source>
        <dbReference type="SAM" id="MobiDB-lite"/>
    </source>
</evidence>
<dbReference type="AlphaFoldDB" id="E2Z9A9"/>
<evidence type="ECO:0000313" key="5">
    <source>
        <dbReference type="Proteomes" id="UP000003195"/>
    </source>
</evidence>
<protein>
    <recommendedName>
        <fullName evidence="3">SLH domain-containing protein</fullName>
    </recommendedName>
</protein>
<comment type="caution">
    <text evidence="4">The sequence shown here is derived from an EMBL/GenBank/DDBJ whole genome shotgun (WGS) entry which is preliminary data.</text>
</comment>
<feature type="signal peptide" evidence="2">
    <location>
        <begin position="1"/>
        <end position="22"/>
    </location>
</feature>
<dbReference type="PROSITE" id="PS51272">
    <property type="entry name" value="SLH"/>
    <property type="match status" value="1"/>
</dbReference>
<gene>
    <name evidence="4" type="ORF">HMPREF9429_00007</name>
</gene>
<dbReference type="RefSeq" id="WP_006940678.1">
    <property type="nucleotide sequence ID" value="NZ_GL538175.1"/>
</dbReference>
<keyword evidence="5" id="KW-1185">Reference proteome</keyword>
<reference evidence="4 5" key="1">
    <citation type="submission" date="2010-08" db="EMBL/GenBank/DDBJ databases">
        <authorList>
            <person name="Weinstock G."/>
            <person name="Sodergren E."/>
            <person name="Clifton S."/>
            <person name="Fulton L."/>
            <person name="Fulton B."/>
            <person name="Courtney L."/>
            <person name="Fronick C."/>
            <person name="Harrison M."/>
            <person name="Strong C."/>
            <person name="Farmer C."/>
            <person name="Delahaunty K."/>
            <person name="Markovic C."/>
            <person name="Hall O."/>
            <person name="Minx P."/>
            <person name="Tomlinson C."/>
            <person name="Mitreva M."/>
            <person name="Hou S."/>
            <person name="Chen J."/>
            <person name="Wollam A."/>
            <person name="Pepin K.H."/>
            <person name="Johnson M."/>
            <person name="Bhonagiri V."/>
            <person name="Zhang X."/>
            <person name="Suruliraj S."/>
            <person name="Warren W."/>
            <person name="Chinwalla A."/>
            <person name="Mardis E.R."/>
            <person name="Wilson R.K."/>
        </authorList>
    </citation>
    <scope>NUCLEOTIDE SEQUENCE [LARGE SCALE GENOMIC DNA]</scope>
    <source>
        <strain evidence="4 5">F0359</strain>
    </source>
</reference>
<feature type="chain" id="PRO_5038849057" description="SLH domain-containing protein" evidence="2">
    <location>
        <begin position="23"/>
        <end position="355"/>
    </location>
</feature>
<evidence type="ECO:0000313" key="4">
    <source>
        <dbReference type="EMBL" id="EFQ05088.1"/>
    </source>
</evidence>
<dbReference type="InterPro" id="IPR001119">
    <property type="entry name" value="SLH_dom"/>
</dbReference>
<accession>E2Z9A9</accession>
<dbReference type="eggNOG" id="ENOG5033T5C">
    <property type="taxonomic scope" value="Bacteria"/>
</dbReference>
<dbReference type="HOGENOM" id="CLU_724892_0_0_9"/>
<dbReference type="STRING" id="706434.HMPREF9429_00007"/>
<feature type="region of interest" description="Disordered" evidence="1">
    <location>
        <begin position="302"/>
        <end position="326"/>
    </location>
</feature>
<evidence type="ECO:0000256" key="2">
    <source>
        <dbReference type="SAM" id="SignalP"/>
    </source>
</evidence>
<sequence>MINSKRLAALCGVFFLTSVVTAVAVSPYTDISDKTDKAAVDYVYDIQGLTFAQGTEFHPLQPVSRQEFADMLYRLTPSLHPTEMKTEEDALAVLAQNKIMQKGSAEAALTRTEYEAVIKAYITYMRQDTLQQAVPEQTAGSDTVSRLEAVRSVYALIGPGGMYTDYVAAQQKVMKTLNDEYGSMLTFYEDGVLYRQGDTFVVGLTGRPSMSLERRLKHDLADGPKVEIKKVSMSRSDYAYLMRKAAALIVATVGTDEFSGVLPDYENEQIIVMTKHPLSQELLNLLEKEIGTGIIRNEDAVTAGTSKKPVAETSTERRPVTAANRKHRPKVDFYSPLLDRSVSEAITKYQNDLYR</sequence>
<keyword evidence="2" id="KW-0732">Signal</keyword>
<organism evidence="4 5">
    <name type="scientific">Megasphaera micronuciformis F0359</name>
    <dbReference type="NCBI Taxonomy" id="706434"/>
    <lineage>
        <taxon>Bacteria</taxon>
        <taxon>Bacillati</taxon>
        <taxon>Bacillota</taxon>
        <taxon>Negativicutes</taxon>
        <taxon>Veillonellales</taxon>
        <taxon>Veillonellaceae</taxon>
        <taxon>Megasphaera</taxon>
    </lineage>
</organism>
<evidence type="ECO:0000259" key="3">
    <source>
        <dbReference type="PROSITE" id="PS51272"/>
    </source>
</evidence>
<dbReference type="OrthoDB" id="174569at2"/>